<dbReference type="InterPro" id="IPR037185">
    <property type="entry name" value="EmrE-like"/>
</dbReference>
<feature type="transmembrane region" description="Helical" evidence="6">
    <location>
        <begin position="82"/>
        <end position="102"/>
    </location>
</feature>
<gene>
    <name evidence="7" type="ORF">Amon01_000516700</name>
</gene>
<feature type="region of interest" description="Disordered" evidence="5">
    <location>
        <begin position="748"/>
        <end position="829"/>
    </location>
</feature>
<organism evidence="7 8">
    <name type="scientific">Ambrosiozyma monospora</name>
    <name type="common">Yeast</name>
    <name type="synonym">Endomycopsis monosporus</name>
    <dbReference type="NCBI Taxonomy" id="43982"/>
    <lineage>
        <taxon>Eukaryota</taxon>
        <taxon>Fungi</taxon>
        <taxon>Dikarya</taxon>
        <taxon>Ascomycota</taxon>
        <taxon>Saccharomycotina</taxon>
        <taxon>Pichiomycetes</taxon>
        <taxon>Pichiales</taxon>
        <taxon>Pichiaceae</taxon>
        <taxon>Ambrosiozyma</taxon>
    </lineage>
</organism>
<feature type="compositionally biased region" description="Low complexity" evidence="5">
    <location>
        <begin position="647"/>
        <end position="657"/>
    </location>
</feature>
<evidence type="ECO:0000256" key="5">
    <source>
        <dbReference type="SAM" id="MobiDB-lite"/>
    </source>
</evidence>
<dbReference type="AlphaFoldDB" id="A0A9W7DGM0"/>
<comment type="caution">
    <text evidence="7">The sequence shown here is derived from an EMBL/GenBank/DDBJ whole genome shotgun (WGS) entry which is preliminary data.</text>
</comment>
<feature type="compositionally biased region" description="Polar residues" evidence="5">
    <location>
        <begin position="762"/>
        <end position="776"/>
    </location>
</feature>
<name>A0A9W7DGM0_AMBMO</name>
<evidence type="ECO:0000256" key="2">
    <source>
        <dbReference type="ARBA" id="ARBA00022692"/>
    </source>
</evidence>
<evidence type="ECO:0000256" key="4">
    <source>
        <dbReference type="ARBA" id="ARBA00023136"/>
    </source>
</evidence>
<feature type="compositionally biased region" description="Low complexity" evidence="5">
    <location>
        <begin position="675"/>
        <end position="688"/>
    </location>
</feature>
<protein>
    <submittedName>
        <fullName evidence="7">Unnamed protein product</fullName>
    </submittedName>
</protein>
<dbReference type="InterPro" id="IPR008521">
    <property type="entry name" value="Mg_trans_NIPA"/>
</dbReference>
<feature type="transmembrane region" description="Helical" evidence="6">
    <location>
        <begin position="311"/>
        <end position="330"/>
    </location>
</feature>
<dbReference type="GO" id="GO:0016020">
    <property type="term" value="C:membrane"/>
    <property type="evidence" value="ECO:0007669"/>
    <property type="project" value="UniProtKB-SubCell"/>
</dbReference>
<evidence type="ECO:0000313" key="7">
    <source>
        <dbReference type="EMBL" id="GMG39230.1"/>
    </source>
</evidence>
<feature type="transmembrane region" description="Helical" evidence="6">
    <location>
        <begin position="150"/>
        <end position="174"/>
    </location>
</feature>
<keyword evidence="3 6" id="KW-1133">Transmembrane helix</keyword>
<dbReference type="Pfam" id="PF05653">
    <property type="entry name" value="Mg_trans_NIPA"/>
    <property type="match status" value="2"/>
</dbReference>
<evidence type="ECO:0000256" key="1">
    <source>
        <dbReference type="ARBA" id="ARBA00004141"/>
    </source>
</evidence>
<dbReference type="SUPFAM" id="SSF103481">
    <property type="entry name" value="Multidrug resistance efflux transporter EmrE"/>
    <property type="match status" value="1"/>
</dbReference>
<keyword evidence="8" id="KW-1185">Reference proteome</keyword>
<sequence>MTPNEKILIGCIAAIVSSAMQSIGLILQRKAHLISEDAAARGITNSTTGTSYKKSLWHIGFTLFIVSNIFGSSIQITALPLIVLSPLQSIGLVFNTVFHTLILHEPFTIYSCIGTVLISVGAFFIAYFGGVIQEPEYDLPKFVELLRQNLFIDWIIIDCILVSCFLGWIILTNLEMKKGKSSRRGTAAGLNLLKLNVDEMFQRSIDDQDDDNEYNEYPTTLNHNLKVFINTGISYVKKFTRLLTAVILGCLHSTISFLFDYPNETIRKIQGILFGVTSGILSAHSLLLAKSSIEILILTFVNHDWKKLNNVTTYCIVITFFTLCLSQLYLLNQGLKYISTSVLYPLVFCVYNITNIFNGIIFYQQWNALNGVVGTLIVFGTLLVIGGVGVLSYKSDEGQQSGAGSTVEAPLLSEDQRSVFYGATTPTLMPSESAKMDDDPVTSMDILTDPDHPQSPYYEGKSPELTSLPLLVSPQSNSNAIFTPIVRKTTENLNSVGRKVSGFLRKSIDTLHSDTPTSPSRKNINATMSPIVSADCQDHVLNDEEVIEYVSFGSINDGANNFESAKSNPGSNYGVELTPTLSNNTVTSGLGILTPLMGKKSRKPSSNNVKKPLQIFTDGAKHPPFKPLRNFSAASLNSVGNSNGNINGNATGNVNGAHLSISPKTKASRSGLSLKTNSNSQSENSSTEKSNRGAEEEYNINNSYNYSLSNTIEEIQNQLNYYNQQTGQPRMGSTVSFGANVVNPNLSKSTPGKVKYSPIDANAQSHNVNSTMSNMPSHSRFNSISSNSANPYANTPILPPPPNSRKSLGNPPKVVGKKKRNFTTTTLTPRRALSYEQHELLNELNK</sequence>
<comment type="subcellular location">
    <subcellularLocation>
        <location evidence="1">Membrane</location>
        <topology evidence="1">Multi-pass membrane protein</topology>
    </subcellularLocation>
</comment>
<dbReference type="OrthoDB" id="2504919at2759"/>
<feature type="transmembrane region" description="Helical" evidence="6">
    <location>
        <begin position="342"/>
        <end position="362"/>
    </location>
</feature>
<dbReference type="Proteomes" id="UP001165063">
    <property type="component" value="Unassembled WGS sequence"/>
</dbReference>
<feature type="transmembrane region" description="Helical" evidence="6">
    <location>
        <begin position="271"/>
        <end position="290"/>
    </location>
</feature>
<feature type="transmembrane region" description="Helical" evidence="6">
    <location>
        <begin position="369"/>
        <end position="393"/>
    </location>
</feature>
<evidence type="ECO:0000313" key="8">
    <source>
        <dbReference type="Proteomes" id="UP001165063"/>
    </source>
</evidence>
<keyword evidence="4 6" id="KW-0472">Membrane</keyword>
<proteinExistence type="predicted"/>
<dbReference type="PANTHER" id="PTHR12570:SF86">
    <property type="entry name" value="ADR321CP"/>
    <property type="match status" value="1"/>
</dbReference>
<feature type="transmembrane region" description="Helical" evidence="6">
    <location>
        <begin position="109"/>
        <end position="130"/>
    </location>
</feature>
<evidence type="ECO:0000256" key="3">
    <source>
        <dbReference type="ARBA" id="ARBA00022989"/>
    </source>
</evidence>
<feature type="transmembrane region" description="Helical" evidence="6">
    <location>
        <begin position="56"/>
        <end position="76"/>
    </location>
</feature>
<dbReference type="PANTHER" id="PTHR12570">
    <property type="match status" value="1"/>
</dbReference>
<feature type="transmembrane region" description="Helical" evidence="6">
    <location>
        <begin position="242"/>
        <end position="259"/>
    </location>
</feature>
<reference evidence="7" key="1">
    <citation type="submission" date="2023-04" db="EMBL/GenBank/DDBJ databases">
        <title>Ambrosiozyma monospora NBRC 1965.</title>
        <authorList>
            <person name="Ichikawa N."/>
            <person name="Sato H."/>
            <person name="Tonouchi N."/>
        </authorList>
    </citation>
    <scope>NUCLEOTIDE SEQUENCE</scope>
    <source>
        <strain evidence="7">NBRC 1965</strain>
    </source>
</reference>
<dbReference type="Gene3D" id="1.10.3730.20">
    <property type="match status" value="1"/>
</dbReference>
<evidence type="ECO:0000256" key="6">
    <source>
        <dbReference type="SAM" id="Phobius"/>
    </source>
</evidence>
<keyword evidence="2 6" id="KW-0812">Transmembrane</keyword>
<accession>A0A9W7DGM0</accession>
<feature type="compositionally biased region" description="Low complexity" evidence="5">
    <location>
        <begin position="777"/>
        <end position="790"/>
    </location>
</feature>
<feature type="region of interest" description="Disordered" evidence="5">
    <location>
        <begin position="647"/>
        <end position="698"/>
    </location>
</feature>
<feature type="compositionally biased region" description="Polar residues" evidence="5">
    <location>
        <begin position="662"/>
        <end position="674"/>
    </location>
</feature>
<dbReference type="EMBL" id="BSXU01002747">
    <property type="protein sequence ID" value="GMG39230.1"/>
    <property type="molecule type" value="Genomic_DNA"/>
</dbReference>
<dbReference type="GO" id="GO:0015095">
    <property type="term" value="F:magnesium ion transmembrane transporter activity"/>
    <property type="evidence" value="ECO:0007669"/>
    <property type="project" value="InterPro"/>
</dbReference>